<sequence length="178" mass="19765">MGGSPLTKPRTATPGFWQAPLVTTERFEVARQIAAPPSAVFDILTRPDGHVQIDSSGMLQSAEGDPVRAVGDTFVVHMDRESLNDLPMGKYDVTVIITEFEQDSVIEWTISGEIQPPIKHLYGYRLQPSDTGTEVVSYYDWSEIEGRYRDMDIFPIIPESALRATLGILARTVAQRPS</sequence>
<dbReference type="EMBL" id="JACWMS010000005">
    <property type="protein sequence ID" value="MBD1322144.1"/>
    <property type="molecule type" value="Genomic_DNA"/>
</dbReference>
<organism evidence="1 2">
    <name type="scientific">Gordonia hankookensis</name>
    <dbReference type="NCBI Taxonomy" id="589403"/>
    <lineage>
        <taxon>Bacteria</taxon>
        <taxon>Bacillati</taxon>
        <taxon>Actinomycetota</taxon>
        <taxon>Actinomycetes</taxon>
        <taxon>Mycobacteriales</taxon>
        <taxon>Gordoniaceae</taxon>
        <taxon>Gordonia</taxon>
    </lineage>
</organism>
<evidence type="ECO:0000313" key="1">
    <source>
        <dbReference type="EMBL" id="MBD1322144.1"/>
    </source>
</evidence>
<proteinExistence type="predicted"/>
<dbReference type="InterPro" id="IPR019587">
    <property type="entry name" value="Polyketide_cyclase/dehydratase"/>
</dbReference>
<comment type="caution">
    <text evidence="1">The sequence shown here is derived from an EMBL/GenBank/DDBJ whole genome shotgun (WGS) entry which is preliminary data.</text>
</comment>
<dbReference type="SUPFAM" id="SSF55961">
    <property type="entry name" value="Bet v1-like"/>
    <property type="match status" value="1"/>
</dbReference>
<keyword evidence="2" id="KW-1185">Reference proteome</keyword>
<dbReference type="Gene3D" id="3.30.530.20">
    <property type="match status" value="1"/>
</dbReference>
<protein>
    <submittedName>
        <fullName evidence="1">SRPBCC family protein</fullName>
    </submittedName>
</protein>
<reference evidence="1 2" key="1">
    <citation type="submission" date="2020-09" db="EMBL/GenBank/DDBJ databases">
        <title>Novel species in genus Gordonia.</title>
        <authorList>
            <person name="Zhang G."/>
        </authorList>
    </citation>
    <scope>NUCLEOTIDE SEQUENCE [LARGE SCALE GENOMIC DNA]</scope>
    <source>
        <strain evidence="1 2">ON-33</strain>
    </source>
</reference>
<gene>
    <name evidence="1" type="ORF">IDF66_21410</name>
</gene>
<dbReference type="Proteomes" id="UP000602395">
    <property type="component" value="Unassembled WGS sequence"/>
</dbReference>
<dbReference type="Pfam" id="PF10604">
    <property type="entry name" value="Polyketide_cyc2"/>
    <property type="match status" value="1"/>
</dbReference>
<evidence type="ECO:0000313" key="2">
    <source>
        <dbReference type="Proteomes" id="UP000602395"/>
    </source>
</evidence>
<accession>A0ABR7WH95</accession>
<name>A0ABR7WH95_9ACTN</name>
<dbReference type="InterPro" id="IPR023393">
    <property type="entry name" value="START-like_dom_sf"/>
</dbReference>